<dbReference type="Gene3D" id="3.40.390.80">
    <property type="entry name" value="Peptidase M60, enhancin-like domain 2"/>
    <property type="match status" value="1"/>
</dbReference>
<name>A0A9D7SRX7_9BACT</name>
<dbReference type="AlphaFoldDB" id="A0A9D7SRX7"/>
<gene>
    <name evidence="2" type="ORF">IPP15_01085</name>
</gene>
<dbReference type="Gene3D" id="2.60.120.1250">
    <property type="entry name" value="Peptidase M60, enhancin-like domain 1"/>
    <property type="match status" value="1"/>
</dbReference>
<proteinExistence type="predicted"/>
<sequence>MNELNPSLKDRWIMFTVKSERFLVAIFVFILLLCMQVTQAQGPPGYTLCADEGEMFTLPERSHVAYGAQGMFSYLYNQTGTITFNNATFGDPAPGIHKSGYYQIADATESIGRLSWAMKAIKDHLSGTSPLSNAQINAIADTIQENIFVVGDTVSLVLQAFDLVDYYESNNGPLFLNAASKGGFPNTFGASDGYELVRAVFRVQQGIQDYVYTSGNVKKYLSILEGRKFQTADFFPGVCPEPDDPATSYTVQINASMPTEYGKRTAWSSTPARRPTGYYLAPGSVGSVKVPAAMINQGFMILVGAHTYDHKGRNNVKRFFRVTNSFPITDTLTQIVNPFGGGIYILTPYEADLWIVEVQLTNVVPAPFFSFKTFNKTTLQEWKDVQRKNPAPWADFESDKYMMQVPTSWIYNYDDPVTLMQDWDNRMDVVSTLLGYPLLRNNTILYLQVDLDIMYGFYGIGNPQINNTYNPMEAANGNKNHWFLRPGVTFWETEFHEMGHAQLFSKFPGETEAAVNVPAAAIYNRLYGMNIDTALGRSFGNNPQITRDQAALNWMVTPNFRAGNPMDISNTTKDEVRYQQRGYAKYIEMAALFGWELIDSFYKQEQLDFINQVPGDGLDEADSRIFRFSKIAGADLRPLIHFWGLHPKDSTALRLAINGEDLKPSKLICDRLTHYQSIIPRNNAEFEVHAKAFFGGSVPAGGDPDYGSGWYNVWLPLYNETHGTMAVEAMQNIIDLYFPEGCPTVAPIPVVTVNSATICSGDSVTLLASGAATYKWSNGATGSSITVSPTETTTYSVNGKMAGYVSDTVYAQVIVNPLPIVEVNNVTICSGQSAILAASGAETYAWSNGSTAESIEVNPQENTVYTVTGTSLGCSTTVESIVTVNDLPVVNLGADITLQDGEDVTLDATGPDLTYIWSTGAITPTIVINSAGSYTVTVTNNAGCTAIDSVLVTIITSSDDPAESYTIIASPNPTNDFVDIICTGNSISSVQLMAIPGIVLLSETGIVDNGTAHRICLTDFPPGLYYIRITGKDFTKTVPVVKY</sequence>
<dbReference type="EMBL" id="JADKGY010000001">
    <property type="protein sequence ID" value="MBK9981014.1"/>
    <property type="molecule type" value="Genomic_DNA"/>
</dbReference>
<protein>
    <recommendedName>
        <fullName evidence="1">Peptidase M60 domain-containing protein</fullName>
    </recommendedName>
</protein>
<dbReference type="PANTHER" id="PTHR15730">
    <property type="entry name" value="EXPERIMENTAL AUTOIMMUNE PROSTATITIS ANTIGEN 2-RELATED"/>
    <property type="match status" value="1"/>
</dbReference>
<feature type="domain" description="Peptidase M60" evidence="1">
    <location>
        <begin position="271"/>
        <end position="602"/>
    </location>
</feature>
<evidence type="ECO:0000313" key="2">
    <source>
        <dbReference type="EMBL" id="MBK9981014.1"/>
    </source>
</evidence>
<dbReference type="InterPro" id="IPR051244">
    <property type="entry name" value="TCAF"/>
</dbReference>
<evidence type="ECO:0000259" key="1">
    <source>
        <dbReference type="PROSITE" id="PS51723"/>
    </source>
</evidence>
<dbReference type="SMART" id="SM01276">
    <property type="entry name" value="M60-like"/>
    <property type="match status" value="1"/>
</dbReference>
<accession>A0A9D7SRX7</accession>
<dbReference type="CDD" id="cd00146">
    <property type="entry name" value="PKD"/>
    <property type="match status" value="1"/>
</dbReference>
<dbReference type="Gene3D" id="2.60.40.10">
    <property type="entry name" value="Immunoglobulins"/>
    <property type="match status" value="1"/>
</dbReference>
<dbReference type="PROSITE" id="PS51723">
    <property type="entry name" value="PEPTIDASE_M60"/>
    <property type="match status" value="1"/>
</dbReference>
<comment type="caution">
    <text evidence="2">The sequence shown here is derived from an EMBL/GenBank/DDBJ whole genome shotgun (WGS) entry which is preliminary data.</text>
</comment>
<dbReference type="Pfam" id="PF17291">
    <property type="entry name" value="M60-like_N"/>
    <property type="match status" value="1"/>
</dbReference>
<organism evidence="2 3">
    <name type="scientific">Candidatus Opimibacter skivensis</name>
    <dbReference type="NCBI Taxonomy" id="2982028"/>
    <lineage>
        <taxon>Bacteria</taxon>
        <taxon>Pseudomonadati</taxon>
        <taxon>Bacteroidota</taxon>
        <taxon>Saprospiria</taxon>
        <taxon>Saprospirales</taxon>
        <taxon>Saprospiraceae</taxon>
        <taxon>Candidatus Opimibacter</taxon>
    </lineage>
</organism>
<reference evidence="2 3" key="1">
    <citation type="submission" date="2020-10" db="EMBL/GenBank/DDBJ databases">
        <title>Connecting structure to function with the recovery of over 1000 high-quality activated sludge metagenome-assembled genomes encoding full-length rRNA genes using long-read sequencing.</title>
        <authorList>
            <person name="Singleton C.M."/>
            <person name="Petriglieri F."/>
            <person name="Kristensen J.M."/>
            <person name="Kirkegaard R.H."/>
            <person name="Michaelsen T.Y."/>
            <person name="Andersen M.H."/>
            <person name="Karst S.M."/>
            <person name="Dueholm M.S."/>
            <person name="Nielsen P.H."/>
            <person name="Albertsen M."/>
        </authorList>
    </citation>
    <scope>NUCLEOTIDE SEQUENCE [LARGE SCALE GENOMIC DNA]</scope>
    <source>
        <strain evidence="2">Ribe_18-Q3-R11-54_MAXAC.273</strain>
    </source>
</reference>
<dbReference type="Pfam" id="PF13402">
    <property type="entry name" value="Peptidase_M60"/>
    <property type="match status" value="1"/>
</dbReference>
<dbReference type="Proteomes" id="UP000808337">
    <property type="component" value="Unassembled WGS sequence"/>
</dbReference>
<dbReference type="PANTHER" id="PTHR15730:SF5">
    <property type="entry name" value="SI:CH211-210B2.2-RELATED"/>
    <property type="match status" value="1"/>
</dbReference>
<dbReference type="InterPro" id="IPR013783">
    <property type="entry name" value="Ig-like_fold"/>
</dbReference>
<dbReference type="InterPro" id="IPR031161">
    <property type="entry name" value="Peptidase_M60_dom"/>
</dbReference>
<dbReference type="InterPro" id="IPR035423">
    <property type="entry name" value="M60-like_N"/>
</dbReference>
<evidence type="ECO:0000313" key="3">
    <source>
        <dbReference type="Proteomes" id="UP000808337"/>
    </source>
</evidence>